<dbReference type="EMBL" id="CAJVQB010035352">
    <property type="protein sequence ID" value="CAG8822420.1"/>
    <property type="molecule type" value="Genomic_DNA"/>
</dbReference>
<organism evidence="1 2">
    <name type="scientific">Gigaspora margarita</name>
    <dbReference type="NCBI Taxonomy" id="4874"/>
    <lineage>
        <taxon>Eukaryota</taxon>
        <taxon>Fungi</taxon>
        <taxon>Fungi incertae sedis</taxon>
        <taxon>Mucoromycota</taxon>
        <taxon>Glomeromycotina</taxon>
        <taxon>Glomeromycetes</taxon>
        <taxon>Diversisporales</taxon>
        <taxon>Gigasporaceae</taxon>
        <taxon>Gigaspora</taxon>
    </lineage>
</organism>
<dbReference type="Proteomes" id="UP000789901">
    <property type="component" value="Unassembled WGS sequence"/>
</dbReference>
<name>A0ABN7W9D2_GIGMA</name>
<keyword evidence="2" id="KW-1185">Reference proteome</keyword>
<evidence type="ECO:0000313" key="1">
    <source>
        <dbReference type="EMBL" id="CAG8822420.1"/>
    </source>
</evidence>
<gene>
    <name evidence="1" type="ORF">GMARGA_LOCUS28090</name>
</gene>
<reference evidence="1 2" key="1">
    <citation type="submission" date="2021-06" db="EMBL/GenBank/DDBJ databases">
        <authorList>
            <person name="Kallberg Y."/>
            <person name="Tangrot J."/>
            <person name="Rosling A."/>
        </authorList>
    </citation>
    <scope>NUCLEOTIDE SEQUENCE [LARGE SCALE GENOMIC DNA]</scope>
    <source>
        <strain evidence="1 2">120-4 pot B 10/14</strain>
    </source>
</reference>
<feature type="non-terminal residue" evidence="1">
    <location>
        <position position="53"/>
    </location>
</feature>
<comment type="caution">
    <text evidence="1">The sequence shown here is derived from an EMBL/GenBank/DDBJ whole genome shotgun (WGS) entry which is preliminary data.</text>
</comment>
<evidence type="ECO:0000313" key="2">
    <source>
        <dbReference type="Proteomes" id="UP000789901"/>
    </source>
</evidence>
<accession>A0ABN7W9D2</accession>
<sequence>MTLRFNIPDNRMNEILRTVRIGIDRLVTGYIDIEYEESIKIKFPGGPTYGAHG</sequence>
<protein>
    <submittedName>
        <fullName evidence="1">1538_t:CDS:1</fullName>
    </submittedName>
</protein>
<proteinExistence type="predicted"/>